<evidence type="ECO:0000256" key="7">
    <source>
        <dbReference type="ARBA" id="ARBA00023295"/>
    </source>
</evidence>
<dbReference type="InterPro" id="IPR017853">
    <property type="entry name" value="GH"/>
</dbReference>
<dbReference type="Gene3D" id="2.102.20.10">
    <property type="entry name" value="Beta-galactosidase, domain 2"/>
    <property type="match status" value="1"/>
</dbReference>
<organism evidence="11 12">
    <name type="scientific">Colletotrichum karsti</name>
    <dbReference type="NCBI Taxonomy" id="1095194"/>
    <lineage>
        <taxon>Eukaryota</taxon>
        <taxon>Fungi</taxon>
        <taxon>Dikarya</taxon>
        <taxon>Ascomycota</taxon>
        <taxon>Pezizomycotina</taxon>
        <taxon>Sordariomycetes</taxon>
        <taxon>Hypocreomycetidae</taxon>
        <taxon>Glomerellales</taxon>
        <taxon>Glomerellaceae</taxon>
        <taxon>Colletotrichum</taxon>
        <taxon>Colletotrichum boninense species complex</taxon>
    </lineage>
</organism>
<dbReference type="InterPro" id="IPR025300">
    <property type="entry name" value="BetaGal_jelly_roll_dom"/>
</dbReference>
<dbReference type="EMBL" id="JAATWM020000044">
    <property type="protein sequence ID" value="KAF9871593.1"/>
    <property type="molecule type" value="Genomic_DNA"/>
</dbReference>
<evidence type="ECO:0000256" key="8">
    <source>
        <dbReference type="RuleBase" id="RU003679"/>
    </source>
</evidence>
<dbReference type="InterPro" id="IPR001944">
    <property type="entry name" value="Glycoside_Hdrlase_35"/>
</dbReference>
<evidence type="ECO:0000256" key="9">
    <source>
        <dbReference type="SAM" id="SignalP"/>
    </source>
</evidence>
<dbReference type="Pfam" id="PF10435">
    <property type="entry name" value="BetaGal_dom2"/>
    <property type="match status" value="1"/>
</dbReference>
<keyword evidence="7" id="KW-0326">Glycosidase</keyword>
<keyword evidence="6" id="KW-0325">Glycoprotein</keyword>
<dbReference type="Pfam" id="PF01301">
    <property type="entry name" value="Glyco_hydro_35"/>
    <property type="match status" value="1"/>
</dbReference>
<dbReference type="SUPFAM" id="SSF51011">
    <property type="entry name" value="Glycosyl hydrolase domain"/>
    <property type="match status" value="1"/>
</dbReference>
<dbReference type="FunFam" id="2.102.20.10:FF:000001">
    <property type="entry name" value="Beta-galactosidase A"/>
    <property type="match status" value="1"/>
</dbReference>
<dbReference type="SMART" id="SM01029">
    <property type="entry name" value="BetaGal_dom2"/>
    <property type="match status" value="1"/>
</dbReference>
<dbReference type="SUPFAM" id="SSF117100">
    <property type="entry name" value="Beta-galactosidase LacA, domain 3"/>
    <property type="match status" value="1"/>
</dbReference>
<reference evidence="11" key="2">
    <citation type="submission" date="2020-11" db="EMBL/GenBank/DDBJ databases">
        <title>Whole genome sequencing of Colletotrichum sp.</title>
        <authorList>
            <person name="Li H."/>
        </authorList>
    </citation>
    <scope>NUCLEOTIDE SEQUENCE</scope>
    <source>
        <strain evidence="11">CkLH20</strain>
    </source>
</reference>
<feature type="domain" description="Beta-galactosidase" evidence="10">
    <location>
        <begin position="727"/>
        <end position="908"/>
    </location>
</feature>
<dbReference type="InterPro" id="IPR036833">
    <property type="entry name" value="BetaGal_dom3_sf"/>
</dbReference>
<evidence type="ECO:0000256" key="3">
    <source>
        <dbReference type="ARBA" id="ARBA00012756"/>
    </source>
</evidence>
<keyword evidence="5" id="KW-0378">Hydrolase</keyword>
<comment type="caution">
    <text evidence="11">The sequence shown here is derived from an EMBL/GenBank/DDBJ whole genome shotgun (WGS) entry which is preliminary data.</text>
</comment>
<dbReference type="InterPro" id="IPR031330">
    <property type="entry name" value="Gly_Hdrlase_35_cat"/>
</dbReference>
<evidence type="ECO:0000259" key="10">
    <source>
        <dbReference type="SMART" id="SM01029"/>
    </source>
</evidence>
<proteinExistence type="inferred from homology"/>
<dbReference type="GeneID" id="62166792"/>
<dbReference type="FunFam" id="3.20.20.80:FF:000040">
    <property type="entry name" value="Beta-galactosidase A"/>
    <property type="match status" value="1"/>
</dbReference>
<dbReference type="InterPro" id="IPR008979">
    <property type="entry name" value="Galactose-bd-like_sf"/>
</dbReference>
<dbReference type="Gene3D" id="2.60.120.260">
    <property type="entry name" value="Galactose-binding domain-like"/>
    <property type="match status" value="2"/>
</dbReference>
<dbReference type="GO" id="GO:0005975">
    <property type="term" value="P:carbohydrate metabolic process"/>
    <property type="evidence" value="ECO:0007669"/>
    <property type="project" value="InterPro"/>
</dbReference>
<feature type="signal peptide" evidence="9">
    <location>
        <begin position="1"/>
        <end position="18"/>
    </location>
</feature>
<evidence type="ECO:0000256" key="2">
    <source>
        <dbReference type="ARBA" id="ARBA00009809"/>
    </source>
</evidence>
<reference evidence="11" key="1">
    <citation type="submission" date="2020-03" db="EMBL/GenBank/DDBJ databases">
        <authorList>
            <person name="He L."/>
        </authorList>
    </citation>
    <scope>NUCLEOTIDE SEQUENCE</scope>
    <source>
        <strain evidence="11">CkLH20</strain>
    </source>
</reference>
<dbReference type="Gene3D" id="3.20.20.80">
    <property type="entry name" value="Glycosidases"/>
    <property type="match status" value="1"/>
</dbReference>
<dbReference type="PRINTS" id="PR00742">
    <property type="entry name" value="GLHYDRLASE35"/>
</dbReference>
<sequence length="1351" mass="146915">MKSFGTLVLAATAVSAAAINKPIEQRSTGADLVFDGKVINSAAWDVFKTSEVQVATGTDGLAARQEAEPDPNRNETNPDLVFLLQCTDSGFRGDCLVFGAPPGSCVSFFNFQAANSTEVSDRFNDKVTSLSTNTGGKCQFYKFQGCNNKGDDRGLTSSYNYNLAVPLPDDPRTVEYDNQITSWRTVLGQITLTPSTIDRTRSPTVTKTVTQFVTSITTSISTTATTTTVTAPVTVRETTTTTTTAVATKIATTTQTTTQTTTAPCSSVTCPKITSTGTICKSCFVAQCTTTSTVTKSCGCPGALPTTTVDLGCDVDDVFRFITMRFGLKAGGLLWLAASLLSGSRGVLAQEDVDWPILDNGLNEIVQWDHHSYIVNGERLFVFSGEFHYWRLPVPELWRDLLEKIKAAGFNAFSIYNHWGYHNPTPGVLDFDTGAHNFTSIMTVAKEVGIYLIIRPGPYVNAETNAGGFPLWATTGEYGSLRNDDARYTEAWTPYWAEISKIIKPHLITNGGNVVMFQIENELNGQWKDIPNRVLNPPIANYMQLLQDSARENGIDVPLSHNAPNMRGYSWSKDFSDATGNVDVVGVDSYPSCWSCNLSECTGTNGEYIPYLTQNYFDYFTVQSPSQPNFMPEFQGGSYNPWGGPEGGCPTDIGVDFANIFYRDLIYQRVTAISLYMMFGGTNWGWLACPVVASSYDYSSPVSENRIIGDKFYETKLLTLFTRAAKDLTKTERVGNSTSYSSNPAITVAELRNVDNNAAFYVARHSYSPSNTNEAFKLSVKTSAGSFAIPQHGSSIAINGHSAKIIVTDFAFGEKTLLYSTAEVLSYIVVDGSEVIALWLPEGESGEFVVSGSTTAEVVGEGNVGDFKTFAGETNVTVAYTQKKGTTIVDLGDGSRAVLLDRSAAYLFWVPTLDNDVSAPANKTVFVQGPYLVRSAAFNETGRSLALAGDADKETTITVFASESLCGITWNGKKVEITSREGNVFTAKIEGPASFELPALGPWKVHDSLPEIATDYEPTSDSWVVADKTNTSNTVKPASNNPVLYVDEYEIHVGNHIYRTTFPTTENPPTGVFLNLTGGLAFGYSVWLNSEYIGSYLGLSYLGADASEFSFENATLATEGDNILVVIMDNSGHDLREAALAPRGITNATLLGPDASTYKFSEWKIAGTAGRNDLIDPVRGPINEGGLYAERIGATLPGFPDEDWETLASSNETLSVPDAGIRVFRTVVPLDVPAGLDVSISFKLTAAAEDTFASTQEGYSNQLRALLFVNGYQYGRFNPYIGNQIYYPVPTGILNYNGDNTIAVTVWSQSPEGAELKIEWLTDYVHTSSFDMTFDSEELRPGWDESRLQYA</sequence>
<keyword evidence="4 9" id="KW-0732">Signal</keyword>
<gene>
    <name evidence="11" type="ORF">CkaCkLH20_11004</name>
</gene>
<dbReference type="OrthoDB" id="1657402at2759"/>
<dbReference type="InterPro" id="IPR025972">
    <property type="entry name" value="BetaGal_dom3"/>
</dbReference>
<dbReference type="InterPro" id="IPR037110">
    <property type="entry name" value="Betagal_dom2_sf"/>
</dbReference>
<dbReference type="GO" id="GO:0004565">
    <property type="term" value="F:beta-galactosidase activity"/>
    <property type="evidence" value="ECO:0007669"/>
    <property type="project" value="UniProtKB-EC"/>
</dbReference>
<evidence type="ECO:0000313" key="11">
    <source>
        <dbReference type="EMBL" id="KAF9871593.1"/>
    </source>
</evidence>
<accession>A0A9P6HVL0</accession>
<evidence type="ECO:0000256" key="6">
    <source>
        <dbReference type="ARBA" id="ARBA00023180"/>
    </source>
</evidence>
<comment type="catalytic activity">
    <reaction evidence="1">
        <text>Hydrolysis of terminal non-reducing beta-D-galactose residues in beta-D-galactosides.</text>
        <dbReference type="EC" id="3.2.1.23"/>
    </reaction>
</comment>
<dbReference type="RefSeq" id="XP_038741054.1">
    <property type="nucleotide sequence ID" value="XM_038893718.1"/>
</dbReference>
<comment type="similarity">
    <text evidence="2 8">Belongs to the glycosyl hydrolase 35 family.</text>
</comment>
<dbReference type="Proteomes" id="UP000781932">
    <property type="component" value="Unassembled WGS sequence"/>
</dbReference>
<name>A0A9P6HVL0_9PEZI</name>
<dbReference type="Gene3D" id="2.60.390.10">
    <property type="entry name" value="Beta-galactosidase, domain 3"/>
    <property type="match status" value="1"/>
</dbReference>
<keyword evidence="12" id="KW-1185">Reference proteome</keyword>
<dbReference type="EC" id="3.2.1.23" evidence="3"/>
<dbReference type="Pfam" id="PF13363">
    <property type="entry name" value="BetaGal_dom3"/>
    <property type="match status" value="1"/>
</dbReference>
<dbReference type="InterPro" id="IPR018954">
    <property type="entry name" value="Betagal_dom2"/>
</dbReference>
<evidence type="ECO:0000256" key="4">
    <source>
        <dbReference type="ARBA" id="ARBA00022729"/>
    </source>
</evidence>
<evidence type="ECO:0000313" key="12">
    <source>
        <dbReference type="Proteomes" id="UP000781932"/>
    </source>
</evidence>
<evidence type="ECO:0000256" key="1">
    <source>
        <dbReference type="ARBA" id="ARBA00001412"/>
    </source>
</evidence>
<dbReference type="SUPFAM" id="SSF51445">
    <property type="entry name" value="(Trans)glycosidases"/>
    <property type="match status" value="1"/>
</dbReference>
<dbReference type="SUPFAM" id="SSF49785">
    <property type="entry name" value="Galactose-binding domain-like"/>
    <property type="match status" value="2"/>
</dbReference>
<protein>
    <recommendedName>
        <fullName evidence="3">beta-galactosidase</fullName>
        <ecNumber evidence="3">3.2.1.23</ecNumber>
    </recommendedName>
</protein>
<evidence type="ECO:0000256" key="5">
    <source>
        <dbReference type="ARBA" id="ARBA00022801"/>
    </source>
</evidence>
<dbReference type="Pfam" id="PF13364">
    <property type="entry name" value="BetaGal_ABD2"/>
    <property type="match status" value="2"/>
</dbReference>
<feature type="chain" id="PRO_5040434875" description="beta-galactosidase" evidence="9">
    <location>
        <begin position="19"/>
        <end position="1351"/>
    </location>
</feature>
<dbReference type="PANTHER" id="PTHR23421">
    <property type="entry name" value="BETA-GALACTOSIDASE RELATED"/>
    <property type="match status" value="1"/>
</dbReference>